<dbReference type="OrthoDB" id="2251794at2759"/>
<evidence type="ECO:0000313" key="2">
    <source>
        <dbReference type="Proteomes" id="UP000580250"/>
    </source>
</evidence>
<sequence>MVNALKERNQLFGFIARKNHWQEITGNTKDYNNIPLLYFHMDGKNNFDDYYEYGYPFGGWKKPTMKGYEDEDICGVTVTDIYHSVKKLKKEFPFV</sequence>
<organism evidence="1 2">
    <name type="scientific">Meloidogyne enterolobii</name>
    <name type="common">Root-knot nematode worm</name>
    <name type="synonym">Meloidogyne mayaguensis</name>
    <dbReference type="NCBI Taxonomy" id="390850"/>
    <lineage>
        <taxon>Eukaryota</taxon>
        <taxon>Metazoa</taxon>
        <taxon>Ecdysozoa</taxon>
        <taxon>Nematoda</taxon>
        <taxon>Chromadorea</taxon>
        <taxon>Rhabditida</taxon>
        <taxon>Tylenchina</taxon>
        <taxon>Tylenchomorpha</taxon>
        <taxon>Tylenchoidea</taxon>
        <taxon>Meloidogynidae</taxon>
        <taxon>Meloidogyninae</taxon>
        <taxon>Meloidogyne</taxon>
    </lineage>
</organism>
<dbReference type="EMBL" id="CAJEWN010000561">
    <property type="protein sequence ID" value="CAD2185815.1"/>
    <property type="molecule type" value="Genomic_DNA"/>
</dbReference>
<dbReference type="PANTHER" id="PTHR23208">
    <property type="entry name" value="LYSOZYME PROTEIN"/>
    <property type="match status" value="1"/>
</dbReference>
<proteinExistence type="predicted"/>
<dbReference type="Proteomes" id="UP000580250">
    <property type="component" value="Unassembled WGS sequence"/>
</dbReference>
<gene>
    <name evidence="1" type="ORF">MENT_LOCUS38266</name>
</gene>
<evidence type="ECO:0000313" key="1">
    <source>
        <dbReference type="EMBL" id="CAD2185815.1"/>
    </source>
</evidence>
<accession>A0A6V7WFR9</accession>
<dbReference type="InterPro" id="IPR051595">
    <property type="entry name" value="GH25_Enzymes"/>
</dbReference>
<dbReference type="PANTHER" id="PTHR23208:SF36">
    <property type="entry name" value="LYSOZYME-RELATED"/>
    <property type="match status" value="1"/>
</dbReference>
<reference evidence="1 2" key="1">
    <citation type="submission" date="2020-08" db="EMBL/GenBank/DDBJ databases">
        <authorList>
            <person name="Koutsovoulos G."/>
            <person name="Danchin GJ E."/>
        </authorList>
    </citation>
    <scope>NUCLEOTIDE SEQUENCE [LARGE SCALE GENOMIC DNA]</scope>
</reference>
<name>A0A6V7WFR9_MELEN</name>
<protein>
    <submittedName>
        <fullName evidence="1">Uncharacterized protein</fullName>
    </submittedName>
</protein>
<dbReference type="AlphaFoldDB" id="A0A6V7WFR9"/>
<comment type="caution">
    <text evidence="1">The sequence shown here is derived from an EMBL/GenBank/DDBJ whole genome shotgun (WGS) entry which is preliminary data.</text>
</comment>